<proteinExistence type="predicted"/>
<name>A0A3D8JAK2_9HELI</name>
<dbReference type="SUPFAM" id="SSF53807">
    <property type="entry name" value="Helical backbone' metal receptor"/>
    <property type="match status" value="1"/>
</dbReference>
<evidence type="ECO:0000259" key="1">
    <source>
        <dbReference type="PROSITE" id="PS50983"/>
    </source>
</evidence>
<feature type="domain" description="Fe/B12 periplasmic-binding" evidence="1">
    <location>
        <begin position="32"/>
        <end position="290"/>
    </location>
</feature>
<reference evidence="2 3" key="1">
    <citation type="submission" date="2018-04" db="EMBL/GenBank/DDBJ databases">
        <title>Novel Campyloabacter and Helicobacter Species and Strains.</title>
        <authorList>
            <person name="Mannion A.J."/>
            <person name="Shen Z."/>
            <person name="Fox J.G."/>
        </authorList>
    </citation>
    <scope>NUCLEOTIDE SEQUENCE [LARGE SCALE GENOMIC DNA]</scope>
    <source>
        <strain evidence="2 3">MIT 04-9362</strain>
    </source>
</reference>
<dbReference type="OrthoDB" id="9787772at2"/>
<dbReference type="Gene3D" id="3.40.50.1980">
    <property type="entry name" value="Nitrogenase molybdenum iron protein domain"/>
    <property type="match status" value="2"/>
</dbReference>
<dbReference type="PROSITE" id="PS50983">
    <property type="entry name" value="FE_B12_PBP"/>
    <property type="match status" value="1"/>
</dbReference>
<dbReference type="InterPro" id="IPR002491">
    <property type="entry name" value="ABC_transptr_periplasmic_BD"/>
</dbReference>
<dbReference type="AlphaFoldDB" id="A0A3D8JAK2"/>
<sequence length="305" mass="35126">MRFFVIILIVSRVFCIEYEDFFGKHTIDRVPQKVVYLSTHIEVPAMLGIWDRVVGISSYAFDDDIVKKTAPLEKILKFPTDHYAGIDIERLQTMGVDMVVTYPADLKSITFAKKFGINFLALRSKSMDDVISHIQTQAKIFDKEKEIEIKILKMQEVLKLISQKIKKEKPKKALEIFHKINQVSGQDSLDSSILKYGGVVNIGEKYIKQGRGEMNLENIILENPDIIFLWWLSPYKVEDILTNPQLQTINAVKNHQVFKLPSMDIAGPRAPLIALFVAMMSYPEAFKDIKYQNILQDYYKVVFAQ</sequence>
<organism evidence="2 3">
    <name type="scientific">Helicobacter anseris</name>
    <dbReference type="NCBI Taxonomy" id="375926"/>
    <lineage>
        <taxon>Bacteria</taxon>
        <taxon>Pseudomonadati</taxon>
        <taxon>Campylobacterota</taxon>
        <taxon>Epsilonproteobacteria</taxon>
        <taxon>Campylobacterales</taxon>
        <taxon>Helicobacteraceae</taxon>
        <taxon>Helicobacter</taxon>
    </lineage>
</organism>
<dbReference type="InterPro" id="IPR050902">
    <property type="entry name" value="ABC_Transporter_SBP"/>
</dbReference>
<dbReference type="Pfam" id="PF01497">
    <property type="entry name" value="Peripla_BP_2"/>
    <property type="match status" value="1"/>
</dbReference>
<evidence type="ECO:0000313" key="3">
    <source>
        <dbReference type="Proteomes" id="UP000256695"/>
    </source>
</evidence>
<dbReference type="EMBL" id="NXLX01000002">
    <property type="protein sequence ID" value="RDU74458.1"/>
    <property type="molecule type" value="Genomic_DNA"/>
</dbReference>
<dbReference type="RefSeq" id="WP_115578513.1">
    <property type="nucleotide sequence ID" value="NZ_NXLX01000002.1"/>
</dbReference>
<accession>A0A3D8JAK2</accession>
<dbReference type="PANTHER" id="PTHR30535">
    <property type="entry name" value="VITAMIN B12-BINDING PROTEIN"/>
    <property type="match status" value="1"/>
</dbReference>
<protein>
    <submittedName>
        <fullName evidence="2">ABC transporter substrate-binding protein</fullName>
    </submittedName>
</protein>
<evidence type="ECO:0000313" key="2">
    <source>
        <dbReference type="EMBL" id="RDU74458.1"/>
    </source>
</evidence>
<comment type="caution">
    <text evidence="2">The sequence shown here is derived from an EMBL/GenBank/DDBJ whole genome shotgun (WGS) entry which is preliminary data.</text>
</comment>
<keyword evidence="3" id="KW-1185">Reference proteome</keyword>
<dbReference type="PANTHER" id="PTHR30535:SF33">
    <property type="entry name" value="PERIPLASMIC BINDING PROTEIN"/>
    <property type="match status" value="1"/>
</dbReference>
<dbReference type="Proteomes" id="UP000256695">
    <property type="component" value="Unassembled WGS sequence"/>
</dbReference>
<gene>
    <name evidence="2" type="ORF">CQA57_01750</name>
</gene>